<name>A0A9P5L891_9HYPO</name>
<feature type="compositionally biased region" description="Basic and acidic residues" evidence="1">
    <location>
        <begin position="97"/>
        <end position="126"/>
    </location>
</feature>
<reference evidence="3" key="1">
    <citation type="submission" date="2020-03" db="EMBL/GenBank/DDBJ databases">
        <title>Draft Genome Sequence of Cylindrodendrum hubeiense.</title>
        <authorList>
            <person name="Buettner E."/>
            <person name="Kellner H."/>
        </authorList>
    </citation>
    <scope>NUCLEOTIDE SEQUENCE</scope>
    <source>
        <strain evidence="3">IHI 201604</strain>
    </source>
</reference>
<dbReference type="SUPFAM" id="SSF82708">
    <property type="entry name" value="R3H domain"/>
    <property type="match status" value="1"/>
</dbReference>
<dbReference type="Proteomes" id="UP000722485">
    <property type="component" value="Unassembled WGS sequence"/>
</dbReference>
<feature type="region of interest" description="Disordered" evidence="1">
    <location>
        <begin position="1"/>
        <end position="33"/>
    </location>
</feature>
<dbReference type="AlphaFoldDB" id="A0A9P5L891"/>
<evidence type="ECO:0000259" key="2">
    <source>
        <dbReference type="Pfam" id="PF13902"/>
    </source>
</evidence>
<feature type="region of interest" description="Disordered" evidence="1">
    <location>
        <begin position="79"/>
        <end position="126"/>
    </location>
</feature>
<dbReference type="InterPro" id="IPR036867">
    <property type="entry name" value="R3H_dom_sf"/>
</dbReference>
<dbReference type="Pfam" id="PF13902">
    <property type="entry name" value="R3H-assoc"/>
    <property type="match status" value="1"/>
</dbReference>
<accession>A0A9P5L891</accession>
<dbReference type="EMBL" id="JAANBB010000794">
    <property type="protein sequence ID" value="KAF7534016.1"/>
    <property type="molecule type" value="Genomic_DNA"/>
</dbReference>
<dbReference type="GO" id="GO:0003676">
    <property type="term" value="F:nucleic acid binding"/>
    <property type="evidence" value="ECO:0007669"/>
    <property type="project" value="InterPro"/>
</dbReference>
<feature type="domain" description="R3H-associated N-terminal" evidence="2">
    <location>
        <begin position="98"/>
        <end position="208"/>
    </location>
</feature>
<evidence type="ECO:0000313" key="4">
    <source>
        <dbReference type="Proteomes" id="UP000722485"/>
    </source>
</evidence>
<proteinExistence type="predicted"/>
<comment type="caution">
    <text evidence="3">The sequence shown here is derived from an EMBL/GenBank/DDBJ whole genome shotgun (WGS) entry which is preliminary data.</text>
</comment>
<evidence type="ECO:0000256" key="1">
    <source>
        <dbReference type="SAM" id="MobiDB-lite"/>
    </source>
</evidence>
<organism evidence="3 4">
    <name type="scientific">Cylindrodendrum hubeiense</name>
    <dbReference type="NCBI Taxonomy" id="595255"/>
    <lineage>
        <taxon>Eukaryota</taxon>
        <taxon>Fungi</taxon>
        <taxon>Dikarya</taxon>
        <taxon>Ascomycota</taxon>
        <taxon>Pezizomycotina</taxon>
        <taxon>Sordariomycetes</taxon>
        <taxon>Hypocreomycetidae</taxon>
        <taxon>Hypocreales</taxon>
        <taxon>Nectriaceae</taxon>
        <taxon>Cylindrodendrum</taxon>
    </lineage>
</organism>
<evidence type="ECO:0000313" key="3">
    <source>
        <dbReference type="EMBL" id="KAF7534016.1"/>
    </source>
</evidence>
<sequence length="441" mass="49163">MAIYSAVPPPPGHVPTANTTTPPPTVQTPSTPVTNNAIDIDAWTVSALQSLSVSPVARGIGSPLAIPIDLDIKVKESSTVRNVGSTGQDAPSPPERPLSRKDSQRTRDMLKKGKEGSRQRRRWENDRLMHVPNVQPPQPADWEVHPTHPIHRVPYQLAQFWDRGVRQIVEDKTVRLQASRKQQQLKRGSATGLGAGEVPRDLREAAKRTPVVRTWVRALEEPVRQYLCEQVKQEEPEAEPEVLVDVDSAAEEMDSEDEEIVFVGRNGAMRELQEKRAKWKKARREVSQETVDSGMVFDSFGTDESAAYKRWLTHSISDYYGLESRSVTITNPSRRVVYVVKPQSRRFIVQLKPQQFPGFALSRPSRIEGVTGEMMIVGHGVGLGINKRGTHVAYVGVDLTFPFDEVQVITSLPEEGEANVKARIFSALGVITLDILRRSGQ</sequence>
<protein>
    <recommendedName>
        <fullName evidence="2">R3H-associated N-terminal domain-containing protein</fullName>
    </recommendedName>
</protein>
<dbReference type="OrthoDB" id="10256743at2759"/>
<keyword evidence="4" id="KW-1185">Reference proteome</keyword>
<gene>
    <name evidence="3" type="ORF">G7Z17_g13432</name>
</gene>
<dbReference type="InterPro" id="IPR025952">
    <property type="entry name" value="R3H-assoc_dom"/>
</dbReference>
<feature type="compositionally biased region" description="Polar residues" evidence="1">
    <location>
        <begin position="79"/>
        <end position="89"/>
    </location>
</feature>